<feature type="region of interest" description="Disordered" evidence="7">
    <location>
        <begin position="104"/>
        <end position="184"/>
    </location>
</feature>
<dbReference type="Proteomes" id="UP001255856">
    <property type="component" value="Unassembled WGS sequence"/>
</dbReference>
<organism evidence="10 11">
    <name type="scientific">Prototheca wickerhamii</name>
    <dbReference type="NCBI Taxonomy" id="3111"/>
    <lineage>
        <taxon>Eukaryota</taxon>
        <taxon>Viridiplantae</taxon>
        <taxon>Chlorophyta</taxon>
        <taxon>core chlorophytes</taxon>
        <taxon>Trebouxiophyceae</taxon>
        <taxon>Chlorellales</taxon>
        <taxon>Chlorellaceae</taxon>
        <taxon>Prototheca</taxon>
    </lineage>
</organism>
<dbReference type="AlphaFoldDB" id="A0AAD9IDU8"/>
<feature type="compositionally biased region" description="Low complexity" evidence="7">
    <location>
        <begin position="511"/>
        <end position="525"/>
    </location>
</feature>
<feature type="domain" description="Sucrose synthase first GT-B" evidence="9">
    <location>
        <begin position="222"/>
        <end position="452"/>
    </location>
</feature>
<evidence type="ECO:0000313" key="11">
    <source>
        <dbReference type="Proteomes" id="UP001255856"/>
    </source>
</evidence>
<comment type="catalytic activity">
    <reaction evidence="6">
        <text>beta-D-fructose 6-phosphate + UDP-alpha-D-glucose = sucrose 6(F)-phosphate + UDP + H(+)</text>
        <dbReference type="Rhea" id="RHEA:22172"/>
        <dbReference type="ChEBI" id="CHEBI:15378"/>
        <dbReference type="ChEBI" id="CHEBI:57634"/>
        <dbReference type="ChEBI" id="CHEBI:57723"/>
        <dbReference type="ChEBI" id="CHEBI:58223"/>
        <dbReference type="ChEBI" id="CHEBI:58885"/>
        <dbReference type="EC" id="2.4.1.14"/>
    </reaction>
</comment>
<feature type="compositionally biased region" description="Polar residues" evidence="7">
    <location>
        <begin position="794"/>
        <end position="806"/>
    </location>
</feature>
<evidence type="ECO:0000256" key="7">
    <source>
        <dbReference type="SAM" id="MobiDB-lite"/>
    </source>
</evidence>
<reference evidence="10" key="1">
    <citation type="submission" date="2021-01" db="EMBL/GenBank/DDBJ databases">
        <authorList>
            <person name="Eckstrom K.M.E."/>
        </authorList>
    </citation>
    <scope>NUCLEOTIDE SEQUENCE</scope>
    <source>
        <strain evidence="10">UVCC 0001</strain>
    </source>
</reference>
<dbReference type="Pfam" id="PF00534">
    <property type="entry name" value="Glycos_transf_1"/>
    <property type="match status" value="1"/>
</dbReference>
<proteinExistence type="inferred from homology"/>
<protein>
    <recommendedName>
        <fullName evidence="2">sucrose-phosphate synthase</fullName>
        <ecNumber evidence="2">2.4.1.14</ecNumber>
    </recommendedName>
</protein>
<evidence type="ECO:0000256" key="6">
    <source>
        <dbReference type="ARBA" id="ARBA00047471"/>
    </source>
</evidence>
<keyword evidence="4" id="KW-0808">Transferase</keyword>
<comment type="similarity">
    <text evidence="1">Belongs to the glycosyltransferase 1 family.</text>
</comment>
<dbReference type="GO" id="GO:0046524">
    <property type="term" value="F:sucrose-phosphate synthase activity"/>
    <property type="evidence" value="ECO:0007669"/>
    <property type="project" value="UniProtKB-EC"/>
</dbReference>
<evidence type="ECO:0000259" key="8">
    <source>
        <dbReference type="Pfam" id="PF00534"/>
    </source>
</evidence>
<comment type="function">
    <text evidence="5">Plays a role in photosynthetic sucrose synthesis by catalyzing the rate-limiting step of sucrose biosynthesis from UDP-glucose and fructose- 6-phosphate. Involved in the regulation of carbon partitioning in the leaves of plants. May regulate the synthesis of sucrose and therefore play a major role as a limiting factor in the export of photoassimilates out of the leaf. Plays a role for sucrose availability that is essential for plant growth and fiber elongation.</text>
</comment>
<comment type="caution">
    <text evidence="10">The sequence shown here is derived from an EMBL/GenBank/DDBJ whole genome shotgun (WGS) entry which is preliminary data.</text>
</comment>
<feature type="region of interest" description="Disordered" evidence="7">
    <location>
        <begin position="781"/>
        <end position="824"/>
    </location>
</feature>
<dbReference type="Gene3D" id="3.40.50.2000">
    <property type="entry name" value="Glycogen Phosphorylase B"/>
    <property type="match status" value="2"/>
</dbReference>
<evidence type="ECO:0000256" key="4">
    <source>
        <dbReference type="ARBA" id="ARBA00022679"/>
    </source>
</evidence>
<keyword evidence="11" id="KW-1185">Reference proteome</keyword>
<evidence type="ECO:0000256" key="5">
    <source>
        <dbReference type="ARBA" id="ARBA00024883"/>
    </source>
</evidence>
<dbReference type="Pfam" id="PF00862">
    <property type="entry name" value="GT-B_Sucrose_synth"/>
    <property type="match status" value="1"/>
</dbReference>
<dbReference type="EC" id="2.4.1.14" evidence="2"/>
<evidence type="ECO:0000259" key="9">
    <source>
        <dbReference type="Pfam" id="PF00862"/>
    </source>
</evidence>
<name>A0AAD9IDU8_PROWI</name>
<dbReference type="PANTHER" id="PTHR46039:SF5">
    <property type="entry name" value="SUCROSE-PHOSPHATE SYNTHASE 3-RELATED"/>
    <property type="match status" value="1"/>
</dbReference>
<dbReference type="InterPro" id="IPR001296">
    <property type="entry name" value="Glyco_trans_1"/>
</dbReference>
<feature type="domain" description="Glycosyl transferase family 1" evidence="8">
    <location>
        <begin position="558"/>
        <end position="733"/>
    </location>
</feature>
<evidence type="ECO:0000256" key="2">
    <source>
        <dbReference type="ARBA" id="ARBA00012536"/>
    </source>
</evidence>
<dbReference type="EMBL" id="JASFZW010000011">
    <property type="protein sequence ID" value="KAK2076163.1"/>
    <property type="molecule type" value="Genomic_DNA"/>
</dbReference>
<dbReference type="SUPFAM" id="SSF53756">
    <property type="entry name" value="UDP-Glycosyltransferase/glycogen phosphorylase"/>
    <property type="match status" value="1"/>
</dbReference>
<dbReference type="InterPro" id="IPR000368">
    <property type="entry name" value="Sucrose_synth_GT-B1"/>
</dbReference>
<evidence type="ECO:0000313" key="10">
    <source>
        <dbReference type="EMBL" id="KAK2076163.1"/>
    </source>
</evidence>
<evidence type="ECO:0000256" key="1">
    <source>
        <dbReference type="ARBA" id="ARBA00006530"/>
    </source>
</evidence>
<accession>A0AAD9IDU8</accession>
<feature type="region of interest" description="Disordered" evidence="7">
    <location>
        <begin position="501"/>
        <end position="541"/>
    </location>
</feature>
<dbReference type="PANTHER" id="PTHR46039">
    <property type="entry name" value="SUCROSE-PHOSPHATE SYNTHASE 3-RELATED"/>
    <property type="match status" value="1"/>
</dbReference>
<gene>
    <name evidence="10" type="ORF">QBZ16_001095</name>
</gene>
<evidence type="ECO:0000256" key="3">
    <source>
        <dbReference type="ARBA" id="ARBA00022676"/>
    </source>
</evidence>
<sequence>MATEATPQNAWVESYLQALLTYGLSSEYTNQTKHPESKKALDTERSTYNRFYVQNLLKLNEEALSNAWLKASSVQHGNDKDARLQYLSWRIWFLKRRHAEVQAAHKEHAEEESSAQFGDEFSDEEGAEVGARGRGPHARARRTPSTSKNVSPAPVERGAPLPSQTGFKVNEATPPSPLAQIEVGKRPNVRFDTAFEEFHAGSPPASATPSFASETAVHDRLYIILISLHGLVRGDRMELGRDSDTGGQVKYVVELCKAMALHPAVHRVELLTRQICDPSVDSSYGEPEECLYKGAGDTGGAFIVRLPCGPKQEYVRKELLWPYVREFADRGIAHAQAMLARMADAGRRCELYAVHGHYADAGEVAVLMAGTLDAHMIMTGHSLGRNKLEHLLKGGSMTRREIEESYAIGRRIEAEERALDNALMVFTSTQQEIDEQWGLYDGYSPGLARVLHFRRAYGRHMPLLKVSPPGLDFSNLKVTIPEDPVLKEFEDARAAHVARMEGAQAAGGGNTSATSPPSSEPSATTPTPPLTPRGPDTLDPKIALIPEGPRIWQDIARFLRNPLKPAILAMSRPDPKKNITTLVKAFGESAVLRELANLVLIMGNRDDVDSMPSGSSKVLVQVLKLIDKYDLHGSVAYPKHHTQADISDIYKFSTSTRGIFTNIALQEPFGLTVIEAAAHGAPTVATANGGPVDIMATLHHGVVVDPTDTEAVTAALLKILTNAQTWDEMSRNGVANIMAYSWPSHVKRYVEAVDAEIRFLRAYRRHDRTMSGLLESRVLGGKAGGASSHDSKPDVSQLNRNFSVPQPTRGLSPRPNAGAPLRRNISGVSSDDMALLKELGAAAPAGARQEALGWSRARLVFVTLDAEGLAPAVAEAIKAVDQARPEHTGIGVLSMLGFERTREVLEAQNVDLAAIDFMICNAGADAWHRRGDGEWDADEAYQSTIEFEWDRTSLHRVLKKIISQPAHESQKPLPRLKELLYDVVEQPKSGVHPRHVVLELDEETQGILSVGMGPKGRETLGLRRVSIVADRLKRRLRSKGFRASYTLQLVDRAGADPAAALHLTPVRASRAMALRFLARAWGRGMDAIAVVAVVPAVDADAGYAEAPTSDLADLVAGVQRVVVLPQARDAQHSEERGAFAVELKPWTYYGDRVTVQDAAFAADLVKKLDADDGETVDS</sequence>
<keyword evidence="3" id="KW-0328">Glycosyltransferase</keyword>
<dbReference type="InterPro" id="IPR044161">
    <property type="entry name" value="SPS"/>
</dbReference>